<dbReference type="InterPro" id="IPR032465">
    <property type="entry name" value="ACMSD"/>
</dbReference>
<sequence length="303" mass="33584">MTEDTVAYLTEFRRGLGLPAIVDVHTHFMPDQVMRKVWAYFDSAGPLTGREWPIAYRDDQAVRLKTLRGFGVRAFTALVYPHKPQMAAWLNSWTAEFAAEVPDCLHTATFYPESGAADYVTTALEQGAQVFKAHIQVGAYSPLDPLLDPVWGILAESGTPIVIHCGSGPAPGEFTGPEPIAQLLRRHPGLRLIVAHMGMPEYAEFMDLADRYPGICLDTTMAFTDFTEEEVPFPAADRPRLRDLGDRILFGSDFPNIPYPYHHAITALERLELGDEWLRAVCHDNAARLFDLPAIADTGADSA</sequence>
<dbReference type="Pfam" id="PF04909">
    <property type="entry name" value="Amidohydro_2"/>
    <property type="match status" value="1"/>
</dbReference>
<gene>
    <name evidence="3" type="ORF">NCTC10797_01322</name>
</gene>
<evidence type="ECO:0000256" key="1">
    <source>
        <dbReference type="ARBA" id="ARBA00023239"/>
    </source>
</evidence>
<dbReference type="InterPro" id="IPR032466">
    <property type="entry name" value="Metal_Hydrolase"/>
</dbReference>
<keyword evidence="3" id="KW-0378">Hydrolase</keyword>
<dbReference type="RefSeq" id="WP_130916404.1">
    <property type="nucleotide sequence ID" value="NZ_LR215973.1"/>
</dbReference>
<reference evidence="3 4" key="1">
    <citation type="submission" date="2019-02" db="EMBL/GenBank/DDBJ databases">
        <authorList>
            <consortium name="Pathogen Informatics"/>
        </authorList>
    </citation>
    <scope>NUCLEOTIDE SEQUENCE [LARGE SCALE GENOMIC DNA]</scope>
    <source>
        <strain evidence="3 4">3012STDY6756504</strain>
    </source>
</reference>
<dbReference type="GO" id="GO:0016831">
    <property type="term" value="F:carboxy-lyase activity"/>
    <property type="evidence" value="ECO:0007669"/>
    <property type="project" value="InterPro"/>
</dbReference>
<evidence type="ECO:0000313" key="4">
    <source>
        <dbReference type="Proteomes" id="UP000290439"/>
    </source>
</evidence>
<feature type="domain" description="Amidohydrolase-related" evidence="2">
    <location>
        <begin position="22"/>
        <end position="292"/>
    </location>
</feature>
<dbReference type="CDD" id="cd01292">
    <property type="entry name" value="metallo-dependent_hydrolases"/>
    <property type="match status" value="1"/>
</dbReference>
<dbReference type="GO" id="GO:0019748">
    <property type="term" value="P:secondary metabolic process"/>
    <property type="evidence" value="ECO:0007669"/>
    <property type="project" value="TreeGrafter"/>
</dbReference>
<protein>
    <submittedName>
        <fullName evidence="3">Predicted metal-dependent hydrolase of the TIM-barrel fold</fullName>
    </submittedName>
</protein>
<dbReference type="InterPro" id="IPR006680">
    <property type="entry name" value="Amidohydro-rel"/>
</dbReference>
<dbReference type="PANTHER" id="PTHR21240">
    <property type="entry name" value="2-AMINO-3-CARBOXYLMUCONATE-6-SEMIALDEHYDE DECARBOXYLASE"/>
    <property type="match status" value="1"/>
</dbReference>
<dbReference type="EMBL" id="LR215973">
    <property type="protein sequence ID" value="VFA97559.1"/>
    <property type="molecule type" value="Genomic_DNA"/>
</dbReference>
<proteinExistence type="predicted"/>
<keyword evidence="1" id="KW-0456">Lyase</keyword>
<evidence type="ECO:0000259" key="2">
    <source>
        <dbReference type="Pfam" id="PF04909"/>
    </source>
</evidence>
<dbReference type="Proteomes" id="UP000290439">
    <property type="component" value="Chromosome"/>
</dbReference>
<dbReference type="PANTHER" id="PTHR21240:SF28">
    <property type="entry name" value="ISO-OROTATE DECARBOXYLASE (EUROFUNG)"/>
    <property type="match status" value="1"/>
</dbReference>
<name>A0A4U8VYJ6_9NOCA</name>
<dbReference type="AlphaFoldDB" id="A0A4U8VYJ6"/>
<dbReference type="Gene3D" id="3.20.20.140">
    <property type="entry name" value="Metal-dependent hydrolases"/>
    <property type="match status" value="1"/>
</dbReference>
<organism evidence="3 4">
    <name type="scientific">Nocardia cyriacigeorgica</name>
    <dbReference type="NCBI Taxonomy" id="135487"/>
    <lineage>
        <taxon>Bacteria</taxon>
        <taxon>Bacillati</taxon>
        <taxon>Actinomycetota</taxon>
        <taxon>Actinomycetes</taxon>
        <taxon>Mycobacteriales</taxon>
        <taxon>Nocardiaceae</taxon>
        <taxon>Nocardia</taxon>
    </lineage>
</organism>
<accession>A0A4U8VYJ6</accession>
<dbReference type="GO" id="GO:0005737">
    <property type="term" value="C:cytoplasm"/>
    <property type="evidence" value="ECO:0007669"/>
    <property type="project" value="TreeGrafter"/>
</dbReference>
<dbReference type="SUPFAM" id="SSF51556">
    <property type="entry name" value="Metallo-dependent hydrolases"/>
    <property type="match status" value="1"/>
</dbReference>
<evidence type="ECO:0000313" key="3">
    <source>
        <dbReference type="EMBL" id="VFA97559.1"/>
    </source>
</evidence>
<dbReference type="GO" id="GO:0016787">
    <property type="term" value="F:hydrolase activity"/>
    <property type="evidence" value="ECO:0007669"/>
    <property type="project" value="UniProtKB-KW"/>
</dbReference>